<dbReference type="GO" id="GO:0019288">
    <property type="term" value="P:isopentenyl diphosphate biosynthetic process, methylerythritol 4-phosphate pathway"/>
    <property type="evidence" value="ECO:0007669"/>
    <property type="project" value="UniProtKB-UniRule"/>
</dbReference>
<feature type="binding site" evidence="5">
    <location>
        <position position="271"/>
    </location>
    <ligand>
        <name>dimethylallyl diphosphate</name>
        <dbReference type="ChEBI" id="CHEBI:57623"/>
    </ligand>
</feature>
<comment type="pathway">
    <text evidence="5">Isoprenoid biosynthesis; isopentenyl diphosphate biosynthesis via DXP pathway; isopentenyl diphosphate from 1-deoxy-D-xylulose 5-phosphate: step 6/6.</text>
</comment>
<feature type="binding site" evidence="5">
    <location>
        <position position="45"/>
    </location>
    <ligand>
        <name>dimethylallyl diphosphate</name>
        <dbReference type="ChEBI" id="CHEBI:57623"/>
    </ligand>
</feature>
<evidence type="ECO:0000256" key="4">
    <source>
        <dbReference type="ARBA" id="ARBA00023014"/>
    </source>
</evidence>
<keyword evidence="4 5" id="KW-0411">Iron-sulfur</keyword>
<dbReference type="GO" id="GO:0051539">
    <property type="term" value="F:4 iron, 4 sulfur cluster binding"/>
    <property type="evidence" value="ECO:0007669"/>
    <property type="project" value="UniProtKB-UniRule"/>
</dbReference>
<dbReference type="GO" id="GO:0050992">
    <property type="term" value="P:dimethylallyl diphosphate biosynthetic process"/>
    <property type="evidence" value="ECO:0007669"/>
    <property type="project" value="UniProtKB-UniRule"/>
</dbReference>
<proteinExistence type="inferred from homology"/>
<feature type="binding site" evidence="5">
    <location>
        <position position="227"/>
    </location>
    <ligand>
        <name>isopentenyl diphosphate</name>
        <dbReference type="ChEBI" id="CHEBI:128769"/>
    </ligand>
</feature>
<feature type="binding site" evidence="5">
    <location>
        <position position="128"/>
    </location>
    <ligand>
        <name>dimethylallyl diphosphate</name>
        <dbReference type="ChEBI" id="CHEBI:57623"/>
    </ligand>
</feature>
<dbReference type="PANTHER" id="PTHR30426">
    <property type="entry name" value="4-HYDROXY-3-METHYLBUT-2-ENYL DIPHOSPHATE REDUCTASE"/>
    <property type="match status" value="1"/>
</dbReference>
<dbReference type="STRING" id="1424659.SAMN05216368_106198"/>
<keyword evidence="1 5" id="KW-0004">4Fe-4S</keyword>
<feature type="binding site" evidence="5">
    <location>
        <position position="78"/>
    </location>
    <ligand>
        <name>isopentenyl diphosphate</name>
        <dbReference type="ChEBI" id="CHEBI:128769"/>
    </ligand>
</feature>
<feature type="binding site" evidence="5">
    <location>
        <position position="228"/>
    </location>
    <ligand>
        <name>dimethylallyl diphosphate</name>
        <dbReference type="ChEBI" id="CHEBI:57623"/>
    </ligand>
</feature>
<dbReference type="GO" id="GO:0046872">
    <property type="term" value="F:metal ion binding"/>
    <property type="evidence" value="ECO:0007669"/>
    <property type="project" value="UniProtKB-KW"/>
</dbReference>
<feature type="binding site" evidence="5">
    <location>
        <position position="271"/>
    </location>
    <ligand>
        <name>(2E)-4-hydroxy-3-methylbut-2-enyl diphosphate</name>
        <dbReference type="ChEBI" id="CHEBI:128753"/>
    </ligand>
</feature>
<dbReference type="Gene3D" id="3.40.50.11270">
    <property type="match status" value="1"/>
</dbReference>
<keyword evidence="2 5" id="KW-0479">Metal-binding</keyword>
<protein>
    <recommendedName>
        <fullName evidence="5">4-hydroxy-3-methylbut-2-enyl diphosphate reductase</fullName>
        <shortName evidence="5">HMBPP reductase</shortName>
        <ecNumber evidence="5">1.17.7.4</ecNumber>
    </recommendedName>
</protein>
<dbReference type="EC" id="1.17.7.4" evidence="5"/>
<comment type="similarity">
    <text evidence="5">Belongs to the IspH family.</text>
</comment>
<feature type="binding site" evidence="5">
    <location>
        <position position="128"/>
    </location>
    <ligand>
        <name>(2E)-4-hydroxy-3-methylbut-2-enyl diphosphate</name>
        <dbReference type="ChEBI" id="CHEBI:128753"/>
    </ligand>
</feature>
<feature type="binding site" evidence="5">
    <location>
        <position position="45"/>
    </location>
    <ligand>
        <name>(2E)-4-hydroxy-3-methylbut-2-enyl diphosphate</name>
        <dbReference type="ChEBI" id="CHEBI:128753"/>
    </ligand>
</feature>
<feature type="binding site" evidence="5">
    <location>
        <position position="128"/>
    </location>
    <ligand>
        <name>isopentenyl diphosphate</name>
        <dbReference type="ChEBI" id="CHEBI:128769"/>
    </ligand>
</feature>
<feature type="binding site" evidence="5">
    <location>
        <position position="198"/>
    </location>
    <ligand>
        <name>[4Fe-4S] cluster</name>
        <dbReference type="ChEBI" id="CHEBI:49883"/>
    </ligand>
</feature>
<evidence type="ECO:0000313" key="6">
    <source>
        <dbReference type="EMBL" id="SDN64234.1"/>
    </source>
</evidence>
<dbReference type="GO" id="GO:0016114">
    <property type="term" value="P:terpenoid biosynthetic process"/>
    <property type="evidence" value="ECO:0007669"/>
    <property type="project" value="UniProtKB-UniRule"/>
</dbReference>
<comment type="cofactor">
    <cofactor evidence="5">
        <name>[4Fe-4S] cluster</name>
        <dbReference type="ChEBI" id="CHEBI:49883"/>
    </cofactor>
    <text evidence="5">Binds 1 [4Fe-4S] cluster per subunit.</text>
</comment>
<dbReference type="AlphaFoldDB" id="A0A5E9G141"/>
<dbReference type="EMBL" id="FNIB01000006">
    <property type="protein sequence ID" value="SDN64234.1"/>
    <property type="molecule type" value="Genomic_DNA"/>
</dbReference>
<feature type="binding site" evidence="5">
    <location>
        <position position="228"/>
    </location>
    <ligand>
        <name>(2E)-4-hydroxy-3-methylbut-2-enyl diphosphate</name>
        <dbReference type="ChEBI" id="CHEBI:128753"/>
    </ligand>
</feature>
<feature type="binding site" evidence="5">
    <location>
        <position position="228"/>
    </location>
    <ligand>
        <name>isopentenyl diphosphate</name>
        <dbReference type="ChEBI" id="CHEBI:128769"/>
    </ligand>
</feature>
<dbReference type="NCBIfam" id="NF002189">
    <property type="entry name" value="PRK01045.1-3"/>
    <property type="match status" value="1"/>
</dbReference>
<dbReference type="Gene3D" id="3.40.1010.20">
    <property type="entry name" value="4-hydroxy-3-methylbut-2-enyl diphosphate reductase, catalytic domain"/>
    <property type="match status" value="2"/>
</dbReference>
<gene>
    <name evidence="5" type="primary">ispH</name>
    <name evidence="6" type="ORF">SAMN05216368_106198</name>
</gene>
<comment type="catalytic activity">
    <reaction evidence="5">
        <text>dimethylallyl diphosphate + 2 oxidized [2Fe-2S]-[ferredoxin] + H2O = (2E)-4-hydroxy-3-methylbut-2-enyl diphosphate + 2 reduced [2Fe-2S]-[ferredoxin] + 2 H(+)</text>
        <dbReference type="Rhea" id="RHEA:24825"/>
        <dbReference type="Rhea" id="RHEA-COMP:10000"/>
        <dbReference type="Rhea" id="RHEA-COMP:10001"/>
        <dbReference type="ChEBI" id="CHEBI:15377"/>
        <dbReference type="ChEBI" id="CHEBI:15378"/>
        <dbReference type="ChEBI" id="CHEBI:33737"/>
        <dbReference type="ChEBI" id="CHEBI:33738"/>
        <dbReference type="ChEBI" id="CHEBI:57623"/>
        <dbReference type="ChEBI" id="CHEBI:128753"/>
        <dbReference type="EC" id="1.17.7.4"/>
    </reaction>
</comment>
<comment type="catalytic activity">
    <reaction evidence="5">
        <text>isopentenyl diphosphate + 2 oxidized [2Fe-2S]-[ferredoxin] + H2O = (2E)-4-hydroxy-3-methylbut-2-enyl diphosphate + 2 reduced [2Fe-2S]-[ferredoxin] + 2 H(+)</text>
        <dbReference type="Rhea" id="RHEA:24488"/>
        <dbReference type="Rhea" id="RHEA-COMP:10000"/>
        <dbReference type="Rhea" id="RHEA-COMP:10001"/>
        <dbReference type="ChEBI" id="CHEBI:15377"/>
        <dbReference type="ChEBI" id="CHEBI:15378"/>
        <dbReference type="ChEBI" id="CHEBI:33737"/>
        <dbReference type="ChEBI" id="CHEBI:33738"/>
        <dbReference type="ChEBI" id="CHEBI:128753"/>
        <dbReference type="ChEBI" id="CHEBI:128769"/>
        <dbReference type="EC" id="1.17.7.4"/>
    </reaction>
</comment>
<dbReference type="UniPathway" id="UPA00056">
    <property type="reaction ID" value="UER00097"/>
</dbReference>
<evidence type="ECO:0000256" key="5">
    <source>
        <dbReference type="HAMAP-Rule" id="MF_00191"/>
    </source>
</evidence>
<comment type="pathway">
    <text evidence="5">Isoprenoid biosynthesis; dimethylallyl diphosphate biosynthesis; dimethylallyl diphosphate from (2E)-4-hydroxy-3-methylbutenyl diphosphate: step 1/1.</text>
</comment>
<sequence length="331" mass="35628">MVGHKRVLLAAPRGYCAGVDRAVIAVEKALEHYGAPVYVRKQIVHNIHVVSELENLGAIFVDEVDEVPHGAHIVFSAHGVSPAVVNAAAERGLQAIDATCPLVTKVHREAVRFARDDFQILLIGHEGHEEVEGTAGEAPEHTTLVGSPEEADTVVVRDPDKVVWLSQTTLSVDETMETVRRLRARFPNLQDPPSDDICYATQNRQVAIKMVARDSDLVIVVGSANSSNSVRLVEVALEYGAKAAYRVDFASEVKQEWLDNAATVGVTSGASVPEELVDELLAALADAGYADVVPVKTAEEDLIFSLPKELRKDLSGETDTRAFGGRAAAAE</sequence>
<feature type="binding site" evidence="5">
    <location>
        <position position="16"/>
    </location>
    <ligand>
        <name>[4Fe-4S] cluster</name>
        <dbReference type="ChEBI" id="CHEBI:49883"/>
    </ligand>
</feature>
<feature type="binding site" evidence="5">
    <location>
        <position position="227"/>
    </location>
    <ligand>
        <name>(2E)-4-hydroxy-3-methylbut-2-enyl diphosphate</name>
        <dbReference type="ChEBI" id="CHEBI:128753"/>
    </ligand>
</feature>
<evidence type="ECO:0000256" key="3">
    <source>
        <dbReference type="ARBA" id="ARBA00023004"/>
    </source>
</evidence>
<feature type="binding site" evidence="5">
    <location>
        <position position="100"/>
    </location>
    <ligand>
        <name>[4Fe-4S] cluster</name>
        <dbReference type="ChEBI" id="CHEBI:49883"/>
    </ligand>
</feature>
<dbReference type="UniPathway" id="UPA00059">
    <property type="reaction ID" value="UER00105"/>
</dbReference>
<reference evidence="6 7" key="1">
    <citation type="submission" date="2016-10" db="EMBL/GenBank/DDBJ databases">
        <authorList>
            <person name="Varghese N."/>
            <person name="Submissions S."/>
        </authorList>
    </citation>
    <scope>NUCLEOTIDE SEQUENCE [LARGE SCALE GENOMIC DNA]</scope>
    <source>
        <strain evidence="6 7">CGMCC 1.11215</strain>
    </source>
</reference>
<evidence type="ECO:0000256" key="1">
    <source>
        <dbReference type="ARBA" id="ARBA00022485"/>
    </source>
</evidence>
<dbReference type="Pfam" id="PF02401">
    <property type="entry name" value="LYTB"/>
    <property type="match status" value="1"/>
</dbReference>
<organism evidence="6 7">
    <name type="scientific">Cryobacterium flavum</name>
    <dbReference type="NCBI Taxonomy" id="1424659"/>
    <lineage>
        <taxon>Bacteria</taxon>
        <taxon>Bacillati</taxon>
        <taxon>Actinomycetota</taxon>
        <taxon>Actinomycetes</taxon>
        <taxon>Micrococcales</taxon>
        <taxon>Microbacteriaceae</taxon>
        <taxon>Cryobacterium</taxon>
    </lineage>
</organism>
<name>A0A5E9G141_9MICO</name>
<feature type="binding site" evidence="5">
    <location>
        <position position="78"/>
    </location>
    <ligand>
        <name>(2E)-4-hydroxy-3-methylbut-2-enyl diphosphate</name>
        <dbReference type="ChEBI" id="CHEBI:128753"/>
    </ligand>
</feature>
<dbReference type="NCBIfam" id="NF002190">
    <property type="entry name" value="PRK01045.1-4"/>
    <property type="match status" value="1"/>
</dbReference>
<feature type="binding site" evidence="5">
    <location>
        <position position="227"/>
    </location>
    <ligand>
        <name>dimethylallyl diphosphate</name>
        <dbReference type="ChEBI" id="CHEBI:57623"/>
    </ligand>
</feature>
<dbReference type="Proteomes" id="UP000199639">
    <property type="component" value="Unassembled WGS sequence"/>
</dbReference>
<feature type="binding site" evidence="5">
    <location>
        <position position="226"/>
    </location>
    <ligand>
        <name>(2E)-4-hydroxy-3-methylbut-2-enyl diphosphate</name>
        <dbReference type="ChEBI" id="CHEBI:128753"/>
    </ligand>
</feature>
<feature type="binding site" evidence="5">
    <location>
        <position position="45"/>
    </location>
    <ligand>
        <name>isopentenyl diphosphate</name>
        <dbReference type="ChEBI" id="CHEBI:128769"/>
    </ligand>
</feature>
<feature type="binding site" evidence="5">
    <location>
        <position position="78"/>
    </location>
    <ligand>
        <name>dimethylallyl diphosphate</name>
        <dbReference type="ChEBI" id="CHEBI:57623"/>
    </ligand>
</feature>
<feature type="binding site" evidence="5">
    <location>
        <position position="168"/>
    </location>
    <ligand>
        <name>(2E)-4-hydroxy-3-methylbut-2-enyl diphosphate</name>
        <dbReference type="ChEBI" id="CHEBI:128753"/>
    </ligand>
</feature>
<dbReference type="NCBIfam" id="TIGR00216">
    <property type="entry name" value="ispH_lytB"/>
    <property type="match status" value="1"/>
</dbReference>
<feature type="binding site" evidence="5">
    <location>
        <position position="226"/>
    </location>
    <ligand>
        <name>dimethylallyl diphosphate</name>
        <dbReference type="ChEBI" id="CHEBI:57623"/>
    </ligand>
</feature>
<evidence type="ECO:0000313" key="7">
    <source>
        <dbReference type="Proteomes" id="UP000199639"/>
    </source>
</evidence>
<dbReference type="CDD" id="cd13944">
    <property type="entry name" value="lytB_ispH"/>
    <property type="match status" value="1"/>
</dbReference>
<dbReference type="GO" id="GO:0051745">
    <property type="term" value="F:4-hydroxy-3-methylbut-2-enyl diphosphate reductase activity"/>
    <property type="evidence" value="ECO:0007669"/>
    <property type="project" value="UniProtKB-UniRule"/>
</dbReference>
<dbReference type="PANTHER" id="PTHR30426:SF0">
    <property type="entry name" value="4-HYDROXY-3-METHYLBUT-2-ENYL DIPHOSPHATE REDUCTASE"/>
    <property type="match status" value="1"/>
</dbReference>
<keyword evidence="3 5" id="KW-0408">Iron</keyword>
<feature type="binding site" evidence="5">
    <location>
        <position position="271"/>
    </location>
    <ligand>
        <name>isopentenyl diphosphate</name>
        <dbReference type="ChEBI" id="CHEBI:128769"/>
    </ligand>
</feature>
<dbReference type="InterPro" id="IPR003451">
    <property type="entry name" value="LytB/IspH"/>
</dbReference>
<evidence type="ECO:0000256" key="2">
    <source>
        <dbReference type="ARBA" id="ARBA00022723"/>
    </source>
</evidence>
<keyword evidence="5" id="KW-0560">Oxidoreductase</keyword>
<accession>A0A5E9G141</accession>
<keyword evidence="5" id="KW-0414">Isoprene biosynthesis</keyword>
<feature type="binding site" evidence="5">
    <location>
        <position position="226"/>
    </location>
    <ligand>
        <name>isopentenyl diphosphate</name>
        <dbReference type="ChEBI" id="CHEBI:128769"/>
    </ligand>
</feature>
<comment type="function">
    <text evidence="5">Catalyzes the conversion of 1-hydroxy-2-methyl-2-(E)-butenyl 4-diphosphate (HMBPP) into a mixture of isopentenyl diphosphate (IPP) and dimethylallyl diphosphate (DMAPP). Acts in the terminal step of the DOXP/MEP pathway for isoprenoid precursor biosynthesis.</text>
</comment>
<feature type="active site" description="Proton donor" evidence="5">
    <location>
        <position position="130"/>
    </location>
</feature>
<dbReference type="HAMAP" id="MF_00191">
    <property type="entry name" value="IspH"/>
    <property type="match status" value="1"/>
</dbReference>